<proteinExistence type="inferred from homology"/>
<sequence>MFADPVPFNHDDRQPADSPREFQLLPIEQVVPNPRQPRRTFDQEKLRELAASIRQHGVIQPILVRRMGDGYQIISGERRYQACKLLGVSHIPAVLKETGDQEAMLASLIENIQREDLNPVEEAQAMREILLKYGLTHDQLAEKLGRSRSALTNRLRILQLPADIQKLIAEGTLSAGHAKILAGLRDPKAIRAWVKKVVRHELSVYETEKQIADARAVRPPARSTKGTGKMSADLHVAKVEASLQEVLGAKVRIRQGRTRGRIEIEFYDREDLERVVESLLGNRL</sequence>
<dbReference type="Gene3D" id="3.90.1530.30">
    <property type="match status" value="1"/>
</dbReference>
<dbReference type="Pfam" id="PF17762">
    <property type="entry name" value="HTH_ParB"/>
    <property type="match status" value="1"/>
</dbReference>
<dbReference type="InterPro" id="IPR050336">
    <property type="entry name" value="Chromosome_partition/occlusion"/>
</dbReference>
<accession>A0A367ZNS6</accession>
<dbReference type="PANTHER" id="PTHR33375:SF1">
    <property type="entry name" value="CHROMOSOME-PARTITIONING PROTEIN PARB-RELATED"/>
    <property type="match status" value="1"/>
</dbReference>
<dbReference type="NCBIfam" id="TIGR00180">
    <property type="entry name" value="parB_part"/>
    <property type="match status" value="1"/>
</dbReference>
<feature type="compositionally biased region" description="Basic and acidic residues" evidence="4">
    <location>
        <begin position="9"/>
        <end position="20"/>
    </location>
</feature>
<evidence type="ECO:0000313" key="7">
    <source>
        <dbReference type="Proteomes" id="UP000252355"/>
    </source>
</evidence>
<dbReference type="InterPro" id="IPR004437">
    <property type="entry name" value="ParB/RepB/Spo0J"/>
</dbReference>
<dbReference type="GO" id="GO:0005694">
    <property type="term" value="C:chromosome"/>
    <property type="evidence" value="ECO:0007669"/>
    <property type="project" value="TreeGrafter"/>
</dbReference>
<dbReference type="Pfam" id="PF02195">
    <property type="entry name" value="ParB_N"/>
    <property type="match status" value="1"/>
</dbReference>
<comment type="similarity">
    <text evidence="1">Belongs to the ParB family.</text>
</comment>
<protein>
    <submittedName>
        <fullName evidence="6">Chromosome (Plasmid) partitioning protein ParB</fullName>
    </submittedName>
</protein>
<evidence type="ECO:0000256" key="2">
    <source>
        <dbReference type="ARBA" id="ARBA00022829"/>
    </source>
</evidence>
<evidence type="ECO:0000256" key="1">
    <source>
        <dbReference type="ARBA" id="ARBA00006295"/>
    </source>
</evidence>
<dbReference type="Proteomes" id="UP000252355">
    <property type="component" value="Unassembled WGS sequence"/>
</dbReference>
<dbReference type="GO" id="GO:0007059">
    <property type="term" value="P:chromosome segregation"/>
    <property type="evidence" value="ECO:0007669"/>
    <property type="project" value="UniProtKB-KW"/>
</dbReference>
<dbReference type="FunFam" id="1.10.10.2830:FF:000001">
    <property type="entry name" value="Chromosome partitioning protein ParB"/>
    <property type="match status" value="1"/>
</dbReference>
<name>A0A367ZNS6_9BACT</name>
<dbReference type="Gene3D" id="1.10.10.2830">
    <property type="match status" value="1"/>
</dbReference>
<comment type="caution">
    <text evidence="6">The sequence shown here is derived from an EMBL/GenBank/DDBJ whole genome shotgun (WGS) entry which is preliminary data.</text>
</comment>
<dbReference type="CDD" id="cd16393">
    <property type="entry name" value="SPO0J_N"/>
    <property type="match status" value="1"/>
</dbReference>
<feature type="domain" description="ParB-like N-terminal" evidence="5">
    <location>
        <begin position="23"/>
        <end position="112"/>
    </location>
</feature>
<dbReference type="InterPro" id="IPR041468">
    <property type="entry name" value="HTH_ParB/Spo0J"/>
</dbReference>
<evidence type="ECO:0000256" key="3">
    <source>
        <dbReference type="ARBA" id="ARBA00023125"/>
    </source>
</evidence>
<evidence type="ECO:0000256" key="4">
    <source>
        <dbReference type="SAM" id="MobiDB-lite"/>
    </source>
</evidence>
<dbReference type="Pfam" id="PF23552">
    <property type="entry name" value="ParB_C"/>
    <property type="match status" value="1"/>
</dbReference>
<reference evidence="6 7" key="1">
    <citation type="submission" date="2018-05" db="EMBL/GenBank/DDBJ databases">
        <title>A metagenomic window into the 2 km-deep terrestrial subsurface aquifer revealed taxonomically and functionally diverse microbial community comprising novel uncultured bacterial lineages.</title>
        <authorList>
            <person name="Kadnikov V.V."/>
            <person name="Mardanov A.V."/>
            <person name="Beletsky A.V."/>
            <person name="Banks D."/>
            <person name="Pimenov N.V."/>
            <person name="Frank Y.A."/>
            <person name="Karnachuk O.V."/>
            <person name="Ravin N.V."/>
        </authorList>
    </citation>
    <scope>NUCLEOTIDE SEQUENCE [LARGE SCALE GENOMIC DNA]</scope>
    <source>
        <strain evidence="6">BY5</strain>
    </source>
</reference>
<dbReference type="FunFam" id="3.90.1530.30:FF:000001">
    <property type="entry name" value="Chromosome partitioning protein ParB"/>
    <property type="match status" value="1"/>
</dbReference>
<dbReference type="EMBL" id="QOQW01000012">
    <property type="protein sequence ID" value="RCK79517.1"/>
    <property type="molecule type" value="Genomic_DNA"/>
</dbReference>
<dbReference type="InterPro" id="IPR036086">
    <property type="entry name" value="ParB/Sulfiredoxin_sf"/>
</dbReference>
<dbReference type="AlphaFoldDB" id="A0A367ZNS6"/>
<organism evidence="6 7">
    <name type="scientific">Candidatus Ozemobacter sibiricus</name>
    <dbReference type="NCBI Taxonomy" id="2268124"/>
    <lineage>
        <taxon>Bacteria</taxon>
        <taxon>Candidatus Ozemobacteria</taxon>
        <taxon>Candidatus Ozemobacterales</taxon>
        <taxon>Candidatus Ozemobacteraceae</taxon>
        <taxon>Candidatus Ozemobacter</taxon>
    </lineage>
</organism>
<dbReference type="InterPro" id="IPR057240">
    <property type="entry name" value="ParB_dimer_C"/>
</dbReference>
<dbReference type="GO" id="GO:0003677">
    <property type="term" value="F:DNA binding"/>
    <property type="evidence" value="ECO:0007669"/>
    <property type="project" value="UniProtKB-KW"/>
</dbReference>
<dbReference type="SMART" id="SM00470">
    <property type="entry name" value="ParB"/>
    <property type="match status" value="1"/>
</dbReference>
<dbReference type="InterPro" id="IPR003115">
    <property type="entry name" value="ParB_N"/>
</dbReference>
<feature type="region of interest" description="Disordered" evidence="4">
    <location>
        <begin position="1"/>
        <end position="20"/>
    </location>
</feature>
<keyword evidence="2" id="KW-0159">Chromosome partition</keyword>
<dbReference type="PANTHER" id="PTHR33375">
    <property type="entry name" value="CHROMOSOME-PARTITIONING PROTEIN PARB-RELATED"/>
    <property type="match status" value="1"/>
</dbReference>
<gene>
    <name evidence="6" type="ORF">OZSIB_4271</name>
</gene>
<keyword evidence="3" id="KW-0238">DNA-binding</keyword>
<evidence type="ECO:0000259" key="5">
    <source>
        <dbReference type="SMART" id="SM00470"/>
    </source>
</evidence>
<dbReference type="SUPFAM" id="SSF110849">
    <property type="entry name" value="ParB/Sulfiredoxin"/>
    <property type="match status" value="1"/>
</dbReference>
<evidence type="ECO:0000313" key="6">
    <source>
        <dbReference type="EMBL" id="RCK79517.1"/>
    </source>
</evidence>